<proteinExistence type="predicted"/>
<accession>A0A1S3ERY3</accession>
<dbReference type="InParanoid" id="A0A1S3ERY3"/>
<sequence length="319" mass="34865">MTRPKAAVWGSCDQPHKASPVSPSAALEAQPWRSLPNARAGLPRTSRLEAVVAWGMCVCVHPRPWLHLPPLGPDPVHSVDGPAWWDPAVRIMGCSRRHSHAHCPKMAKTWVRRSFSSPQGWRPPECRDEGTHPSSPVKPLGAQGPWRCLAGATLPVLGERPHKPSRGWAWHHPRLLLPCQWPPGRLQMLDWEQVGASQAGCHLRAQRGSVGALARLFSFRLLQRQAFQNHKCPGLACSCGVSLLPRHPFPLEDQATHVVVGVPEPWPGLPSGWPSFCLPLLAVSPPQGRCSRPGLITAHGRGASGFCLPYQQGLSPRGM</sequence>
<reference evidence="3" key="1">
    <citation type="submission" date="2025-08" db="UniProtKB">
        <authorList>
            <consortium name="RefSeq"/>
        </authorList>
    </citation>
    <scope>IDENTIFICATION</scope>
    <source>
        <tissue evidence="3">Kidney</tissue>
    </source>
</reference>
<dbReference type="GeneID" id="105982188"/>
<gene>
    <name evidence="3" type="primary">LOC105982188</name>
</gene>
<feature type="region of interest" description="Disordered" evidence="1">
    <location>
        <begin position="117"/>
        <end position="138"/>
    </location>
</feature>
<dbReference type="Proteomes" id="UP000081671">
    <property type="component" value="Unplaced"/>
</dbReference>
<dbReference type="RefSeq" id="XP_012867161.1">
    <property type="nucleotide sequence ID" value="XM_013011707.1"/>
</dbReference>
<evidence type="ECO:0000256" key="1">
    <source>
        <dbReference type="SAM" id="MobiDB-lite"/>
    </source>
</evidence>
<name>A0A1S3ERY3_DIPOR</name>
<organism evidence="2 3">
    <name type="scientific">Dipodomys ordii</name>
    <name type="common">Ord's kangaroo rat</name>
    <dbReference type="NCBI Taxonomy" id="10020"/>
    <lineage>
        <taxon>Eukaryota</taxon>
        <taxon>Metazoa</taxon>
        <taxon>Chordata</taxon>
        <taxon>Craniata</taxon>
        <taxon>Vertebrata</taxon>
        <taxon>Euteleostomi</taxon>
        <taxon>Mammalia</taxon>
        <taxon>Eutheria</taxon>
        <taxon>Euarchontoglires</taxon>
        <taxon>Glires</taxon>
        <taxon>Rodentia</taxon>
        <taxon>Castorimorpha</taxon>
        <taxon>Heteromyidae</taxon>
        <taxon>Dipodomyinae</taxon>
        <taxon>Dipodomys</taxon>
    </lineage>
</organism>
<keyword evidence="2" id="KW-1185">Reference proteome</keyword>
<dbReference type="KEGG" id="dord:105982188"/>
<evidence type="ECO:0000313" key="3">
    <source>
        <dbReference type="RefSeq" id="XP_012867161.1"/>
    </source>
</evidence>
<protein>
    <submittedName>
        <fullName evidence="3">Uncharacterized protein LOC105982188</fullName>
    </submittedName>
</protein>
<evidence type="ECO:0000313" key="2">
    <source>
        <dbReference type="Proteomes" id="UP000081671"/>
    </source>
</evidence>
<feature type="region of interest" description="Disordered" evidence="1">
    <location>
        <begin position="1"/>
        <end position="25"/>
    </location>
</feature>
<dbReference type="AlphaFoldDB" id="A0A1S3ERY3"/>